<evidence type="ECO:0000313" key="6">
    <source>
        <dbReference type="Proteomes" id="UP001565368"/>
    </source>
</evidence>
<dbReference type="CDD" id="cd00067">
    <property type="entry name" value="GAL4"/>
    <property type="match status" value="1"/>
</dbReference>
<feature type="region of interest" description="Disordered" evidence="3">
    <location>
        <begin position="224"/>
        <end position="287"/>
    </location>
</feature>
<feature type="compositionally biased region" description="Pro residues" evidence="3">
    <location>
        <begin position="34"/>
        <end position="43"/>
    </location>
</feature>
<comment type="caution">
    <text evidence="5">The sequence shown here is derived from an EMBL/GenBank/DDBJ whole genome shotgun (WGS) entry which is preliminary data.</text>
</comment>
<gene>
    <name evidence="5" type="ORF">Q8F55_006915</name>
</gene>
<dbReference type="EMBL" id="JBBXJM010000005">
    <property type="protein sequence ID" value="KAL1407482.1"/>
    <property type="molecule type" value="Genomic_DNA"/>
</dbReference>
<dbReference type="PANTHER" id="PTHR46910">
    <property type="entry name" value="TRANSCRIPTION FACTOR PDR1"/>
    <property type="match status" value="1"/>
</dbReference>
<dbReference type="Pfam" id="PF04082">
    <property type="entry name" value="Fungal_trans"/>
    <property type="match status" value="1"/>
</dbReference>
<dbReference type="PROSITE" id="PS50048">
    <property type="entry name" value="ZN2_CY6_FUNGAL_2"/>
    <property type="match status" value="1"/>
</dbReference>
<evidence type="ECO:0000256" key="2">
    <source>
        <dbReference type="ARBA" id="ARBA00023242"/>
    </source>
</evidence>
<dbReference type="Proteomes" id="UP001565368">
    <property type="component" value="Unassembled WGS sequence"/>
</dbReference>
<keyword evidence="6" id="KW-1185">Reference proteome</keyword>
<organism evidence="5 6">
    <name type="scientific">Vanrija albida</name>
    <dbReference type="NCBI Taxonomy" id="181172"/>
    <lineage>
        <taxon>Eukaryota</taxon>
        <taxon>Fungi</taxon>
        <taxon>Dikarya</taxon>
        <taxon>Basidiomycota</taxon>
        <taxon>Agaricomycotina</taxon>
        <taxon>Tremellomycetes</taxon>
        <taxon>Trichosporonales</taxon>
        <taxon>Trichosporonaceae</taxon>
        <taxon>Vanrija</taxon>
    </lineage>
</organism>
<dbReference type="GeneID" id="95987958"/>
<sequence>MVEDGGAGLADAIQYHNRQDAANGGYYPGMGNFPVPPSVPSVPPVYNHAQKRHTNTPPSSSTTPRAQLGSRKRKDAESEGDEKKPKKTRQTQSCDACRARKVKCDRPPPGSTPEGVPTKDYCTHCHSLGMKCTFEYKPKKRGPPNMYLKRMQALGQASVDAAASVSPVDRLEYESARQGPGPGTLAQQNALHRSALSTQGISVEPHHRGRDTVDDWGPALAKSLAAHQHKDHHRPQQQQQQPVEAPPGTNAFSLPHTASFSQTRRASSGRRESHNGSPATSYAGAAGGNPLDAVLPRSLLYHLIDLYFDYVYCLVPCLHKPSFMRDLHNRREEQPGQEEFVALIFAVIEVTLVQMPRAFIQLPKRDIKALFTRAHLTVQEFVHKDLTQLNIDRVVLLYLHGIATHTLSLPLACDAVWGQNYFLSLRLRLHEESSYQNLNPIERELRKRMFWLQYGGDKTISAIDGSSVIWHESDTADVTLPSPLDDEFVTEDGYLEQPEGHTPVLAGFYYISKLFRLLGQILDKRKDDRIKPPSGLLLQMRINEVEQIFNQVMTLMDGCPDALKLEMSGTPGAKMNDIDQRWDAYISADIRQLLLDPSLATRSVADTFLVQQANIYVTQQMVRFIAIQYREELGALQDKELVNQTGIDEIEPPGAPTNTNRRLSQIRLGRTGFTEEEKDQVASDLLLILSKIRLEVIAVNSFALVAKVRFVASTLLDALQSPPALPVHTTTPEMIRANERTARAQGYLWDFLRILSDIEALYMMDDEED</sequence>
<dbReference type="Gene3D" id="4.10.240.10">
    <property type="entry name" value="Zn(2)-C6 fungal-type DNA-binding domain"/>
    <property type="match status" value="1"/>
</dbReference>
<feature type="domain" description="Zn(2)-C6 fungal-type" evidence="4">
    <location>
        <begin position="93"/>
        <end position="134"/>
    </location>
</feature>
<dbReference type="RefSeq" id="XP_069207426.1">
    <property type="nucleotide sequence ID" value="XM_069355355.1"/>
</dbReference>
<dbReference type="InterPro" id="IPR050987">
    <property type="entry name" value="AtrR-like"/>
</dbReference>
<evidence type="ECO:0000313" key="5">
    <source>
        <dbReference type="EMBL" id="KAL1407482.1"/>
    </source>
</evidence>
<protein>
    <recommendedName>
        <fullName evidence="4">Zn(2)-C6 fungal-type domain-containing protein</fullName>
    </recommendedName>
</protein>
<dbReference type="CDD" id="cd12148">
    <property type="entry name" value="fungal_TF_MHR"/>
    <property type="match status" value="1"/>
</dbReference>
<dbReference type="InterPro" id="IPR036864">
    <property type="entry name" value="Zn2-C6_fun-type_DNA-bd_sf"/>
</dbReference>
<dbReference type="Pfam" id="PF00172">
    <property type="entry name" value="Zn_clus"/>
    <property type="match status" value="1"/>
</dbReference>
<name>A0ABR3PZ92_9TREE</name>
<dbReference type="InterPro" id="IPR007219">
    <property type="entry name" value="XnlR_reg_dom"/>
</dbReference>
<feature type="compositionally biased region" description="Polar residues" evidence="3">
    <location>
        <begin position="250"/>
        <end position="266"/>
    </location>
</feature>
<keyword evidence="1" id="KW-0479">Metal-binding</keyword>
<dbReference type="SUPFAM" id="SSF57701">
    <property type="entry name" value="Zn2/Cys6 DNA-binding domain"/>
    <property type="match status" value="1"/>
</dbReference>
<evidence type="ECO:0000259" key="4">
    <source>
        <dbReference type="PROSITE" id="PS50048"/>
    </source>
</evidence>
<dbReference type="PANTHER" id="PTHR46910:SF40">
    <property type="entry name" value="ZN(II)2CYS6 TRANSCRIPTION FACTOR (EUROFUNG)"/>
    <property type="match status" value="1"/>
</dbReference>
<evidence type="ECO:0000256" key="1">
    <source>
        <dbReference type="ARBA" id="ARBA00022723"/>
    </source>
</evidence>
<feature type="region of interest" description="Disordered" evidence="3">
    <location>
        <begin position="20"/>
        <end position="118"/>
    </location>
</feature>
<keyword evidence="2" id="KW-0539">Nucleus</keyword>
<feature type="compositionally biased region" description="Basic and acidic residues" evidence="3">
    <location>
        <begin position="74"/>
        <end position="84"/>
    </location>
</feature>
<evidence type="ECO:0000256" key="3">
    <source>
        <dbReference type="SAM" id="MobiDB-lite"/>
    </source>
</evidence>
<reference evidence="5 6" key="1">
    <citation type="submission" date="2023-08" db="EMBL/GenBank/DDBJ databases">
        <title>Annotated Genome Sequence of Vanrija albida AlHP1.</title>
        <authorList>
            <person name="Herzog R."/>
        </authorList>
    </citation>
    <scope>NUCLEOTIDE SEQUENCE [LARGE SCALE GENOMIC DNA]</scope>
    <source>
        <strain evidence="5 6">AlHP1</strain>
    </source>
</reference>
<proteinExistence type="predicted"/>
<accession>A0ABR3PZ92</accession>
<dbReference type="InterPro" id="IPR001138">
    <property type="entry name" value="Zn2Cys6_DnaBD"/>
</dbReference>
<dbReference type="SMART" id="SM00066">
    <property type="entry name" value="GAL4"/>
    <property type="match status" value="1"/>
</dbReference>